<feature type="region of interest" description="Disordered" evidence="3">
    <location>
        <begin position="791"/>
        <end position="840"/>
    </location>
</feature>
<feature type="non-terminal residue" evidence="5">
    <location>
        <position position="840"/>
    </location>
</feature>
<dbReference type="RefSeq" id="WP_270006931.1">
    <property type="nucleotide sequence ID" value="NZ_JAPCID010000100.1"/>
</dbReference>
<organism evidence="5 6">
    <name type="scientific">Solirubrobacter deserti</name>
    <dbReference type="NCBI Taxonomy" id="2282478"/>
    <lineage>
        <taxon>Bacteria</taxon>
        <taxon>Bacillati</taxon>
        <taxon>Actinomycetota</taxon>
        <taxon>Thermoleophilia</taxon>
        <taxon>Solirubrobacterales</taxon>
        <taxon>Solirubrobacteraceae</taxon>
        <taxon>Solirubrobacter</taxon>
    </lineage>
</organism>
<keyword evidence="2" id="KW-0067">ATP-binding</keyword>
<dbReference type="SUPFAM" id="SSF52540">
    <property type="entry name" value="P-loop containing nucleoside triphosphate hydrolases"/>
    <property type="match status" value="1"/>
</dbReference>
<dbReference type="InterPro" id="IPR027417">
    <property type="entry name" value="P-loop_NTPase"/>
</dbReference>
<evidence type="ECO:0000259" key="4">
    <source>
        <dbReference type="Pfam" id="PF13191"/>
    </source>
</evidence>
<evidence type="ECO:0000256" key="1">
    <source>
        <dbReference type="ARBA" id="ARBA00022741"/>
    </source>
</evidence>
<dbReference type="EMBL" id="JAPCID010000100">
    <property type="protein sequence ID" value="MDA0142542.1"/>
    <property type="molecule type" value="Genomic_DNA"/>
</dbReference>
<dbReference type="PANTHER" id="PTHR16305">
    <property type="entry name" value="TESTICULAR SOLUBLE ADENYLYL CYCLASE"/>
    <property type="match status" value="1"/>
</dbReference>
<dbReference type="PANTHER" id="PTHR16305:SF35">
    <property type="entry name" value="TRANSCRIPTIONAL ACTIVATOR DOMAIN"/>
    <property type="match status" value="1"/>
</dbReference>
<dbReference type="Proteomes" id="UP001147700">
    <property type="component" value="Unassembled WGS sequence"/>
</dbReference>
<feature type="domain" description="Orc1-like AAA ATPase" evidence="4">
    <location>
        <begin position="3"/>
        <end position="165"/>
    </location>
</feature>
<keyword evidence="1" id="KW-0547">Nucleotide-binding</keyword>
<reference evidence="5" key="1">
    <citation type="submission" date="2022-10" db="EMBL/GenBank/DDBJ databases">
        <title>The WGS of Solirubrobacter sp. CPCC 204708.</title>
        <authorList>
            <person name="Jiang Z."/>
        </authorList>
    </citation>
    <scope>NUCLEOTIDE SEQUENCE</scope>
    <source>
        <strain evidence="5">CPCC 204708</strain>
    </source>
</reference>
<evidence type="ECO:0000256" key="2">
    <source>
        <dbReference type="ARBA" id="ARBA00022840"/>
    </source>
</evidence>
<proteinExistence type="predicted"/>
<evidence type="ECO:0000313" key="6">
    <source>
        <dbReference type="Proteomes" id="UP001147700"/>
    </source>
</evidence>
<comment type="caution">
    <text evidence="5">The sequence shown here is derived from an EMBL/GenBank/DDBJ whole genome shotgun (WGS) entry which is preliminary data.</text>
</comment>
<gene>
    <name evidence="5" type="ORF">OJ962_33970</name>
</gene>
<evidence type="ECO:0000313" key="5">
    <source>
        <dbReference type="EMBL" id="MDA0142542.1"/>
    </source>
</evidence>
<dbReference type="Pfam" id="PF13191">
    <property type="entry name" value="AAA_16"/>
    <property type="match status" value="1"/>
</dbReference>
<evidence type="ECO:0000256" key="3">
    <source>
        <dbReference type="SAM" id="MobiDB-lite"/>
    </source>
</evidence>
<dbReference type="SUPFAM" id="SSF48452">
    <property type="entry name" value="TPR-like"/>
    <property type="match status" value="1"/>
</dbReference>
<accession>A0ABT4RVD5</accession>
<feature type="compositionally biased region" description="Low complexity" evidence="3">
    <location>
        <begin position="791"/>
        <end position="800"/>
    </location>
</feature>
<protein>
    <submittedName>
        <fullName evidence="5">AAA family ATPase</fullName>
    </submittedName>
</protein>
<name>A0ABT4RVD5_9ACTN</name>
<sequence length="840" mass="86838">MGLLEREAELAAIGAAVRRAHAGDGSVLALAGAPGIGKSALLAAAVAAADGLQVVQARAAPLEQSYAFGVVRTLFAPIRGSAAWPALTADAARLALPALDPSASFAGPGEEARHAALHGLTWLVANLAAQAPVLIAVDDVHWADAPSLRWLAHLARRVAGLRVLVLVAVRSGEPPSDPALLGALLESATAVRPRPLSPASTAALVRARVPSADDGVCAACHEATGGNPFLVDALATALSEAASEPSHARIAAFGPEAVARDVAQRLQRLGPDPGRVALAAAILGPGAPPRLVSALAGVSRERAAEAADALRAAAVLAPGARLELAHPILATAVLAQLGPGRTAIWHRRAWQLLHAGGAEPERQALHLLHVDPDGDARVVATLRSAARAAVARGAPDTAAVYLRRALDEPPAPEDRPWVLLECGLALAAHRDREAPARLREAITLIAPPGLRAQAALRAAQALALAALYDDMISICHLALADTGDAAPEVVARLEAELVGLGLTRAEALADCRARVQRARQSPPEVELWRVNAAGLDTFSGVPAQVPLAQLRRPELEREGDSLVGTVVRGLMLIYNDDLERALEHCQGLLEAARPRGWASAVANVNWLRAMAALRLGRVGEALEDARPAYEFKVEVGAPPDSLAWATAPLADALLEHGEAVAAEAVLTRWDADALAPGVLTRPILLESRARLRLAQQRPREALRDARAAATEWALRDADGPGVVGWRLCAVEALVALGRHAEAAVLAADQLACAERHGTATALAAAHRAVALTCTRPDDALTALRLAVSAAGASEPAEPAARGGDSPMAAARGRDPRPDGASHGGELRTAAARGRGPRADA</sequence>
<dbReference type="InterPro" id="IPR011990">
    <property type="entry name" value="TPR-like_helical_dom_sf"/>
</dbReference>
<keyword evidence="6" id="KW-1185">Reference proteome</keyword>
<dbReference type="InterPro" id="IPR041664">
    <property type="entry name" value="AAA_16"/>
</dbReference>